<dbReference type="GO" id="GO:0032545">
    <property type="term" value="C:CURI complex"/>
    <property type="evidence" value="ECO:0007669"/>
    <property type="project" value="TreeGrafter"/>
</dbReference>
<comment type="similarity">
    <text evidence="1">Belongs to the RRP7 family.</text>
</comment>
<dbReference type="PANTHER" id="PTHR13191:SF0">
    <property type="entry name" value="RIBOSOMAL RNA-PROCESSING PROTEIN 7 HOMOLOG A-RELATED"/>
    <property type="match status" value="1"/>
</dbReference>
<reference evidence="6 7" key="1">
    <citation type="journal article" date="2018" name="Biotechnol. Biofuels">
        <title>Integrative visual omics of the white-rot fungus Polyporus brumalis exposes the biotechnological potential of its oxidative enzymes for delignifying raw plant biomass.</title>
        <authorList>
            <person name="Miyauchi S."/>
            <person name="Rancon A."/>
            <person name="Drula E."/>
            <person name="Hage H."/>
            <person name="Chaduli D."/>
            <person name="Favel A."/>
            <person name="Grisel S."/>
            <person name="Henrissat B."/>
            <person name="Herpoel-Gimbert I."/>
            <person name="Ruiz-Duenas F.J."/>
            <person name="Chevret D."/>
            <person name="Hainaut M."/>
            <person name="Lin J."/>
            <person name="Wang M."/>
            <person name="Pangilinan J."/>
            <person name="Lipzen A."/>
            <person name="Lesage-Meessen L."/>
            <person name="Navarro D."/>
            <person name="Riley R."/>
            <person name="Grigoriev I.V."/>
            <person name="Zhou S."/>
            <person name="Raouche S."/>
            <person name="Rosso M.N."/>
        </authorList>
    </citation>
    <scope>NUCLEOTIDE SEQUENCE [LARGE SCALE GENOMIC DNA]</scope>
    <source>
        <strain evidence="6 7">BRFM 1820</strain>
    </source>
</reference>
<evidence type="ECO:0000259" key="5">
    <source>
        <dbReference type="Pfam" id="PF17799"/>
    </source>
</evidence>
<keyword evidence="7" id="KW-1185">Reference proteome</keyword>
<feature type="compositionally biased region" description="Acidic residues" evidence="3">
    <location>
        <begin position="111"/>
        <end position="134"/>
    </location>
</feature>
<evidence type="ECO:0000313" key="7">
    <source>
        <dbReference type="Proteomes" id="UP000256964"/>
    </source>
</evidence>
<proteinExistence type="inferred from homology"/>
<evidence type="ECO:0000313" key="6">
    <source>
        <dbReference type="EMBL" id="RDX53727.1"/>
    </source>
</evidence>
<dbReference type="InterPro" id="IPR024326">
    <property type="entry name" value="RRP7_C"/>
</dbReference>
<dbReference type="EMBL" id="KZ857386">
    <property type="protein sequence ID" value="RDX53727.1"/>
    <property type="molecule type" value="Genomic_DNA"/>
</dbReference>
<dbReference type="InterPro" id="IPR040447">
    <property type="entry name" value="RRM_Rrp7"/>
</dbReference>
<gene>
    <name evidence="6" type="ORF">OH76DRAFT_1342175</name>
</gene>
<accession>A0A371DMG4</accession>
<dbReference type="InterPro" id="IPR040446">
    <property type="entry name" value="RRP7"/>
</dbReference>
<evidence type="ECO:0008006" key="8">
    <source>
        <dbReference type="Google" id="ProtNLM"/>
    </source>
</evidence>
<dbReference type="GO" id="GO:0003676">
    <property type="term" value="F:nucleic acid binding"/>
    <property type="evidence" value="ECO:0007669"/>
    <property type="project" value="InterPro"/>
</dbReference>
<dbReference type="Pfam" id="PF17799">
    <property type="entry name" value="RRM_Rrp7"/>
    <property type="match status" value="1"/>
</dbReference>
<evidence type="ECO:0000256" key="3">
    <source>
        <dbReference type="SAM" id="MobiDB-lite"/>
    </source>
</evidence>
<organism evidence="6 7">
    <name type="scientific">Lentinus brumalis</name>
    <dbReference type="NCBI Taxonomy" id="2498619"/>
    <lineage>
        <taxon>Eukaryota</taxon>
        <taxon>Fungi</taxon>
        <taxon>Dikarya</taxon>
        <taxon>Basidiomycota</taxon>
        <taxon>Agaricomycotina</taxon>
        <taxon>Agaricomycetes</taxon>
        <taxon>Polyporales</taxon>
        <taxon>Polyporaceae</taxon>
        <taxon>Lentinus</taxon>
    </lineage>
</organism>
<dbReference type="Gene3D" id="3.30.70.330">
    <property type="match status" value="1"/>
</dbReference>
<feature type="domain" description="Rrp7 RRM-like N-terminal" evidence="5">
    <location>
        <begin position="27"/>
        <end position="221"/>
    </location>
</feature>
<dbReference type="GO" id="GO:0006364">
    <property type="term" value="P:rRNA processing"/>
    <property type="evidence" value="ECO:0007669"/>
    <property type="project" value="TreeGrafter"/>
</dbReference>
<dbReference type="InterPro" id="IPR012677">
    <property type="entry name" value="Nucleotide-bd_a/b_plait_sf"/>
</dbReference>
<protein>
    <recommendedName>
        <fullName evidence="8">RRM domain-containing protein</fullName>
    </recommendedName>
</protein>
<evidence type="ECO:0000259" key="4">
    <source>
        <dbReference type="Pfam" id="PF12923"/>
    </source>
</evidence>
<feature type="coiled-coil region" evidence="2">
    <location>
        <begin position="327"/>
        <end position="354"/>
    </location>
</feature>
<sequence>MGSSSSPSKQKRTSAAGPSTSPLPATIAGFAVLPITYSQSATHILYVRSHSAPKHKNSKGKQREELPEGRTLFVVNVPPHATERELTVLFKSCGTVERVLFSTGGGNGSTDEQEADGAESEDETGMIEDEEAGDGEGSGSETDGDNGPRPKKKRKIAQPDGPQVVPLPSVPLRILRRTGHTAYVVFLDASSLARALKPPQKPYVWPVDTETPLGLAHYSTLYSFLRPPLDVVRAHADSWMEAFEHEQAKKRQESKYHKGEAIVDEDGFTLVTRGGAYGKTLGGGVGVASKQFVNEHGEGAGTGGGKRHRKKKTEKKEKDAFYAFQIHEKKRKEIIDLKKKFEEDKANIEKLKQSRKFKPY</sequence>
<dbReference type="GO" id="GO:0000028">
    <property type="term" value="P:ribosomal small subunit assembly"/>
    <property type="evidence" value="ECO:0007669"/>
    <property type="project" value="TreeGrafter"/>
</dbReference>
<dbReference type="GO" id="GO:0034456">
    <property type="term" value="C:UTP-C complex"/>
    <property type="evidence" value="ECO:0007669"/>
    <property type="project" value="TreeGrafter"/>
</dbReference>
<dbReference type="SUPFAM" id="SSF54928">
    <property type="entry name" value="RNA-binding domain, RBD"/>
    <property type="match status" value="1"/>
</dbReference>
<feature type="domain" description="Ribosomal RNA-processing protein 7 C-terminal" evidence="4">
    <location>
        <begin position="226"/>
        <end position="360"/>
    </location>
</feature>
<evidence type="ECO:0000256" key="1">
    <source>
        <dbReference type="ARBA" id="ARBA00006110"/>
    </source>
</evidence>
<dbReference type="Gene3D" id="6.10.250.1770">
    <property type="match status" value="1"/>
</dbReference>
<dbReference type="Proteomes" id="UP000256964">
    <property type="component" value="Unassembled WGS sequence"/>
</dbReference>
<feature type="region of interest" description="Disordered" evidence="3">
    <location>
        <begin position="102"/>
        <end position="167"/>
    </location>
</feature>
<feature type="region of interest" description="Disordered" evidence="3">
    <location>
        <begin position="295"/>
        <end position="316"/>
    </location>
</feature>
<dbReference type="InterPro" id="IPR035979">
    <property type="entry name" value="RBD_domain_sf"/>
</dbReference>
<dbReference type="OrthoDB" id="5390at2759"/>
<dbReference type="PANTHER" id="PTHR13191">
    <property type="entry name" value="RIBOSOMAL RNA PROCESSING PROTEIN 7-RELATED"/>
    <property type="match status" value="1"/>
</dbReference>
<evidence type="ECO:0000256" key="2">
    <source>
        <dbReference type="SAM" id="Coils"/>
    </source>
</evidence>
<feature type="region of interest" description="Disordered" evidence="3">
    <location>
        <begin position="1"/>
        <end position="25"/>
    </location>
</feature>
<dbReference type="STRING" id="139420.A0A371DMG4"/>
<keyword evidence="2" id="KW-0175">Coiled coil</keyword>
<dbReference type="Pfam" id="PF12923">
    <property type="entry name" value="RRP7"/>
    <property type="match status" value="1"/>
</dbReference>
<dbReference type="AlphaFoldDB" id="A0A371DMG4"/>
<name>A0A371DMG4_9APHY</name>